<dbReference type="EMBL" id="JNBR01000519">
    <property type="protein sequence ID" value="OQR91530.1"/>
    <property type="molecule type" value="Genomic_DNA"/>
</dbReference>
<keyword evidence="1" id="KW-0479">Metal-binding</keyword>
<evidence type="ECO:0000256" key="4">
    <source>
        <dbReference type="PROSITE-ProRule" id="PRU00175"/>
    </source>
</evidence>
<dbReference type="SUPFAM" id="SSF57850">
    <property type="entry name" value="RING/U-box"/>
    <property type="match status" value="1"/>
</dbReference>
<dbReference type="PROSITE" id="PS50089">
    <property type="entry name" value="ZF_RING_2"/>
    <property type="match status" value="1"/>
</dbReference>
<protein>
    <recommendedName>
        <fullName evidence="6">RING-type domain-containing protein</fullName>
    </recommendedName>
</protein>
<evidence type="ECO:0000259" key="6">
    <source>
        <dbReference type="PROSITE" id="PS50089"/>
    </source>
</evidence>
<dbReference type="GO" id="GO:0008270">
    <property type="term" value="F:zinc ion binding"/>
    <property type="evidence" value="ECO:0007669"/>
    <property type="project" value="UniProtKB-KW"/>
</dbReference>
<name>A0A1V9Z153_ACHHY</name>
<dbReference type="InterPro" id="IPR001841">
    <property type="entry name" value="Znf_RING"/>
</dbReference>
<sequence length="219" mass="23787">MRTQRQDKTTPEFPMQAVNLRATIQYQAPAGTSVQAALDTFRSPQWVGYMLRHIVPFLKASTGAKLHVLEDLPRHAHCDADCVICMAAMDDGAIELPCGHLFHTTCIDAWLRLRNTCPTCRYQFEKQVSGTYAIRSINTALCLGDTVSGDDLLAAPVAAGPLSAVVHVAMVPASALPPMERYPCVMNAAIVRGTLKPRAAPKRSRPSPSSPVAKHPKLC</sequence>
<gene>
    <name evidence="7" type="ORF">ACHHYP_04598</name>
</gene>
<feature type="domain" description="RING-type" evidence="6">
    <location>
        <begin position="82"/>
        <end position="121"/>
    </location>
</feature>
<comment type="caution">
    <text evidence="7">The sequence shown here is derived from an EMBL/GenBank/DDBJ whole genome shotgun (WGS) entry which is preliminary data.</text>
</comment>
<evidence type="ECO:0000313" key="7">
    <source>
        <dbReference type="EMBL" id="OQR91530.1"/>
    </source>
</evidence>
<dbReference type="InterPro" id="IPR013083">
    <property type="entry name" value="Znf_RING/FYVE/PHD"/>
</dbReference>
<feature type="region of interest" description="Disordered" evidence="5">
    <location>
        <begin position="196"/>
        <end position="219"/>
    </location>
</feature>
<dbReference type="Proteomes" id="UP000243579">
    <property type="component" value="Unassembled WGS sequence"/>
</dbReference>
<dbReference type="OrthoDB" id="8062037at2759"/>
<dbReference type="SMART" id="SM00744">
    <property type="entry name" value="RINGv"/>
    <property type="match status" value="1"/>
</dbReference>
<evidence type="ECO:0000313" key="8">
    <source>
        <dbReference type="Proteomes" id="UP000243579"/>
    </source>
</evidence>
<dbReference type="Gene3D" id="3.30.40.10">
    <property type="entry name" value="Zinc/RING finger domain, C3HC4 (zinc finger)"/>
    <property type="match status" value="1"/>
</dbReference>
<organism evidence="7 8">
    <name type="scientific">Achlya hypogyna</name>
    <name type="common">Oomycete</name>
    <name type="synonym">Protoachlya hypogyna</name>
    <dbReference type="NCBI Taxonomy" id="1202772"/>
    <lineage>
        <taxon>Eukaryota</taxon>
        <taxon>Sar</taxon>
        <taxon>Stramenopiles</taxon>
        <taxon>Oomycota</taxon>
        <taxon>Saprolegniomycetes</taxon>
        <taxon>Saprolegniales</taxon>
        <taxon>Achlyaceae</taxon>
        <taxon>Achlya</taxon>
    </lineage>
</organism>
<dbReference type="SMART" id="SM00184">
    <property type="entry name" value="RING"/>
    <property type="match status" value="1"/>
</dbReference>
<evidence type="ECO:0000256" key="3">
    <source>
        <dbReference type="ARBA" id="ARBA00022833"/>
    </source>
</evidence>
<keyword evidence="8" id="KW-1185">Reference proteome</keyword>
<evidence type="ECO:0000256" key="2">
    <source>
        <dbReference type="ARBA" id="ARBA00022771"/>
    </source>
</evidence>
<evidence type="ECO:0000256" key="5">
    <source>
        <dbReference type="SAM" id="MobiDB-lite"/>
    </source>
</evidence>
<dbReference type="PANTHER" id="PTHR15710">
    <property type="entry name" value="E3 UBIQUITIN-PROTEIN LIGASE PRAJA"/>
    <property type="match status" value="1"/>
</dbReference>
<dbReference type="SMART" id="SM01197">
    <property type="entry name" value="FANCL_C"/>
    <property type="match status" value="1"/>
</dbReference>
<dbReference type="AlphaFoldDB" id="A0A1V9Z153"/>
<dbReference type="InterPro" id="IPR011016">
    <property type="entry name" value="Znf_RING-CH"/>
</dbReference>
<evidence type="ECO:0000256" key="1">
    <source>
        <dbReference type="ARBA" id="ARBA00022723"/>
    </source>
</evidence>
<dbReference type="Pfam" id="PF13639">
    <property type="entry name" value="zf-RING_2"/>
    <property type="match status" value="1"/>
</dbReference>
<keyword evidence="3" id="KW-0862">Zinc</keyword>
<dbReference type="STRING" id="1202772.A0A1V9Z153"/>
<reference evidence="7 8" key="1">
    <citation type="journal article" date="2014" name="Genome Biol. Evol.">
        <title>The secreted proteins of Achlya hypogyna and Thraustotheca clavata identify the ancestral oomycete secretome and reveal gene acquisitions by horizontal gene transfer.</title>
        <authorList>
            <person name="Misner I."/>
            <person name="Blouin N."/>
            <person name="Leonard G."/>
            <person name="Richards T.A."/>
            <person name="Lane C.E."/>
        </authorList>
    </citation>
    <scope>NUCLEOTIDE SEQUENCE [LARGE SCALE GENOMIC DNA]</scope>
    <source>
        <strain evidence="7 8">ATCC 48635</strain>
    </source>
</reference>
<proteinExistence type="predicted"/>
<accession>A0A1V9Z153</accession>
<keyword evidence="2 4" id="KW-0863">Zinc-finger</keyword>